<dbReference type="Pfam" id="PF00248">
    <property type="entry name" value="Aldo_ket_red"/>
    <property type="match status" value="2"/>
</dbReference>
<evidence type="ECO:0000256" key="1">
    <source>
        <dbReference type="SAM" id="SignalP"/>
    </source>
</evidence>
<reference evidence="3 4" key="1">
    <citation type="submission" date="2022-01" db="EMBL/GenBank/DDBJ databases">
        <title>Paraglaciecola sp. G1-23.</title>
        <authorList>
            <person name="Jin M.S."/>
            <person name="Han D.M."/>
            <person name="Kim H.M."/>
            <person name="Jeon C.O."/>
        </authorList>
    </citation>
    <scope>NUCLEOTIDE SEQUENCE [LARGE SCALE GENOMIC DNA]</scope>
    <source>
        <strain evidence="3 4">G1-23</strain>
    </source>
</reference>
<organism evidence="3 4">
    <name type="scientific">Paraglaciecola algarum</name>
    <dbReference type="NCBI Taxonomy" id="3050085"/>
    <lineage>
        <taxon>Bacteria</taxon>
        <taxon>Pseudomonadati</taxon>
        <taxon>Pseudomonadota</taxon>
        <taxon>Gammaproteobacteria</taxon>
        <taxon>Alteromonadales</taxon>
        <taxon>Alteromonadaceae</taxon>
        <taxon>Paraglaciecola</taxon>
    </lineage>
</organism>
<keyword evidence="1" id="KW-0732">Signal</keyword>
<dbReference type="PROSITE" id="PS51318">
    <property type="entry name" value="TAT"/>
    <property type="match status" value="1"/>
</dbReference>
<dbReference type="Proteomes" id="UP001521137">
    <property type="component" value="Unassembled WGS sequence"/>
</dbReference>
<dbReference type="RefSeq" id="WP_235311433.1">
    <property type="nucleotide sequence ID" value="NZ_JAKGAS010000003.1"/>
</dbReference>
<dbReference type="EMBL" id="JAKGAS010000003">
    <property type="protein sequence ID" value="MCF2947904.1"/>
    <property type="molecule type" value="Genomic_DNA"/>
</dbReference>
<evidence type="ECO:0000313" key="3">
    <source>
        <dbReference type="EMBL" id="MCF2947904.1"/>
    </source>
</evidence>
<sequence>MTKPINSRRDFFKKTAAASLGLTLAPSSLAGTSSPKQAKPLDQIKPIWRNKQAGIAYRMMGRTGMMVSELVIGTFPFTSDSYDSVMDFGIEKGINYIDTAAAYSQGQVETTVGNYFAKSGNRDKVFLSTKLSAYYGYIDRVIREIEKGLPQGKKDALVKKANAMIEQRSVMKPGYHMNYFGGQEAQFPRTYYRHLMLQEYGFKSEWRGKIKQHAYKLLEGALKRLQTDHLDVLHCPHGIAMPEMMDDEVLQELFVEFKQKGLILASAVSFHNDVAGHLAKAIEVDYYDVTMFAYNIANHAALENLMYKAKEAGIGMVAMKVAKLLWLKDQPQWRLDKLNTAIPDQTMSKFSKAYLWALQNPNLSACVSEMTTVDMIVDNLKAVGRKVDIESV</sequence>
<dbReference type="InterPro" id="IPR023210">
    <property type="entry name" value="NADP_OxRdtase_dom"/>
</dbReference>
<dbReference type="InterPro" id="IPR053135">
    <property type="entry name" value="AKR2_Oxidoreductase"/>
</dbReference>
<proteinExistence type="predicted"/>
<feature type="domain" description="NADP-dependent oxidoreductase" evidence="2">
    <location>
        <begin position="210"/>
        <end position="390"/>
    </location>
</feature>
<dbReference type="InterPro" id="IPR036812">
    <property type="entry name" value="NAD(P)_OxRdtase_dom_sf"/>
</dbReference>
<dbReference type="SUPFAM" id="SSF51430">
    <property type="entry name" value="NAD(P)-linked oxidoreductase"/>
    <property type="match status" value="1"/>
</dbReference>
<protein>
    <submittedName>
        <fullName evidence="3">Aldo/keto reductase</fullName>
    </submittedName>
</protein>
<evidence type="ECO:0000259" key="2">
    <source>
        <dbReference type="Pfam" id="PF00248"/>
    </source>
</evidence>
<dbReference type="PANTHER" id="PTHR43312:SF1">
    <property type="entry name" value="NADP-DEPENDENT OXIDOREDUCTASE DOMAIN-CONTAINING PROTEIN"/>
    <property type="match status" value="1"/>
</dbReference>
<dbReference type="Gene3D" id="3.20.20.100">
    <property type="entry name" value="NADP-dependent oxidoreductase domain"/>
    <property type="match status" value="1"/>
</dbReference>
<feature type="signal peptide" evidence="1">
    <location>
        <begin position="1"/>
        <end position="30"/>
    </location>
</feature>
<feature type="domain" description="NADP-dependent oxidoreductase" evidence="2">
    <location>
        <begin position="86"/>
        <end position="157"/>
    </location>
</feature>
<comment type="caution">
    <text evidence="3">The sequence shown here is derived from an EMBL/GenBank/DDBJ whole genome shotgun (WGS) entry which is preliminary data.</text>
</comment>
<accession>A0ABS9D7W6</accession>
<dbReference type="PANTHER" id="PTHR43312">
    <property type="entry name" value="D-THREO-ALDOSE 1-DEHYDROGENASE"/>
    <property type="match status" value="1"/>
</dbReference>
<feature type="chain" id="PRO_5046938799" evidence="1">
    <location>
        <begin position="31"/>
        <end position="392"/>
    </location>
</feature>
<dbReference type="InterPro" id="IPR006311">
    <property type="entry name" value="TAT_signal"/>
</dbReference>
<keyword evidence="4" id="KW-1185">Reference proteome</keyword>
<evidence type="ECO:0000313" key="4">
    <source>
        <dbReference type="Proteomes" id="UP001521137"/>
    </source>
</evidence>
<name>A0ABS9D7W6_9ALTE</name>
<gene>
    <name evidence="3" type="ORF">L0668_07290</name>
</gene>